<dbReference type="GO" id="GO:0008610">
    <property type="term" value="P:lipid biosynthetic process"/>
    <property type="evidence" value="ECO:0007669"/>
    <property type="project" value="UniProtKB-ARBA"/>
</dbReference>
<proteinExistence type="predicted"/>
<feature type="transmembrane region" description="Helical" evidence="1">
    <location>
        <begin position="215"/>
        <end position="235"/>
    </location>
</feature>
<dbReference type="AlphaFoldDB" id="A0A5B2XE48"/>
<keyword evidence="1" id="KW-1133">Transmembrane helix</keyword>
<name>A0A5B2XE48_9PSEU</name>
<feature type="transmembrane region" description="Helical" evidence="1">
    <location>
        <begin position="84"/>
        <end position="103"/>
    </location>
</feature>
<evidence type="ECO:0000259" key="2">
    <source>
        <dbReference type="Pfam" id="PF00487"/>
    </source>
</evidence>
<dbReference type="InterPro" id="IPR012171">
    <property type="entry name" value="Fatty_acid_desaturase"/>
</dbReference>
<accession>A0A5B2XE48</accession>
<keyword evidence="1" id="KW-0812">Transmembrane</keyword>
<reference evidence="3 4" key="1">
    <citation type="submission" date="2019-09" db="EMBL/GenBank/DDBJ databases">
        <title>Goodfellowia gen. nov., a new genus of the Pseudonocardineae related to Actinoalloteichus, containing Goodfellowia coeruleoviolacea gen. nov., comb. nov. gen. nov., comb. nov.</title>
        <authorList>
            <person name="Labeda D."/>
        </authorList>
    </citation>
    <scope>NUCLEOTIDE SEQUENCE [LARGE SCALE GENOMIC DNA]</scope>
    <source>
        <strain evidence="3 4">AN110305</strain>
    </source>
</reference>
<comment type="caution">
    <text evidence="3">The sequence shown here is derived from an EMBL/GenBank/DDBJ whole genome shotgun (WGS) entry which is preliminary data.</text>
</comment>
<gene>
    <name evidence="3" type="ORF">F0L68_17965</name>
</gene>
<dbReference type="GO" id="GO:0016717">
    <property type="term" value="F:oxidoreductase activity, acting on paired donors, with oxidation of a pair of donors resulting in the reduction of molecular oxygen to two molecules of water"/>
    <property type="evidence" value="ECO:0007669"/>
    <property type="project" value="TreeGrafter"/>
</dbReference>
<feature type="domain" description="Fatty acid desaturase" evidence="2">
    <location>
        <begin position="83"/>
        <end position="339"/>
    </location>
</feature>
<keyword evidence="4" id="KW-1185">Reference proteome</keyword>
<dbReference type="Pfam" id="PF00487">
    <property type="entry name" value="FA_desaturase"/>
    <property type="match status" value="1"/>
</dbReference>
<sequence>MAKTLVPSGAAAPSEDAIVSKPNAAPVVGQAGQTRGSDFAELSREIKLAGLLDRRRGHYLVRIAVNTAVFAAGCAAFVLLGDSWWQLAVAALFGVLFTQLAFVGHDAGHRQIFRTKRANDVTGFAHSLVVGLSYGWWVGKHSKHHANPNHEDHDPDVDIKALSFSLGQSSTKRGFLRMMARYQAFLFFPLLLLEGLSLHASGVRAVVRGDVRQRALEAVLIGVHILGYLAAVFLVMSPVKAVVFIAVHQGLFGLYMGCSFAPNHKGMPMLSAADELDFLRKQVLTSRNVRGGWFVDFLLGGLNYQIEHHLFPSMPRPSLRRAQLLVRDFCAARTISYQESSLVSSYAQVLRHLHAVGAPLR</sequence>
<feature type="transmembrane region" description="Helical" evidence="1">
    <location>
        <begin position="241"/>
        <end position="261"/>
    </location>
</feature>
<feature type="transmembrane region" description="Helical" evidence="1">
    <location>
        <begin position="123"/>
        <end position="139"/>
    </location>
</feature>
<evidence type="ECO:0000256" key="1">
    <source>
        <dbReference type="SAM" id="Phobius"/>
    </source>
</evidence>
<evidence type="ECO:0000313" key="4">
    <source>
        <dbReference type="Proteomes" id="UP000323454"/>
    </source>
</evidence>
<keyword evidence="1" id="KW-0472">Membrane</keyword>
<dbReference type="PIRSF" id="PIRSF015921">
    <property type="entry name" value="FA_sphinglp_des"/>
    <property type="match status" value="1"/>
</dbReference>
<dbReference type="PANTHER" id="PTHR19353">
    <property type="entry name" value="FATTY ACID DESATURASE 2"/>
    <property type="match status" value="1"/>
</dbReference>
<organism evidence="3 4">
    <name type="scientific">Solihabitans fulvus</name>
    <dbReference type="NCBI Taxonomy" id="1892852"/>
    <lineage>
        <taxon>Bacteria</taxon>
        <taxon>Bacillati</taxon>
        <taxon>Actinomycetota</taxon>
        <taxon>Actinomycetes</taxon>
        <taxon>Pseudonocardiales</taxon>
        <taxon>Pseudonocardiaceae</taxon>
        <taxon>Solihabitans</taxon>
    </lineage>
</organism>
<dbReference type="GO" id="GO:0016020">
    <property type="term" value="C:membrane"/>
    <property type="evidence" value="ECO:0007669"/>
    <property type="project" value="TreeGrafter"/>
</dbReference>
<dbReference type="CDD" id="cd03506">
    <property type="entry name" value="Delta6-FADS-like"/>
    <property type="match status" value="1"/>
</dbReference>
<protein>
    <submittedName>
        <fullName evidence="3">Acyl-CoA desaturase</fullName>
    </submittedName>
</protein>
<dbReference type="Proteomes" id="UP000323454">
    <property type="component" value="Unassembled WGS sequence"/>
</dbReference>
<evidence type="ECO:0000313" key="3">
    <source>
        <dbReference type="EMBL" id="KAA2261329.1"/>
    </source>
</evidence>
<dbReference type="InterPro" id="IPR005804">
    <property type="entry name" value="FA_desaturase_dom"/>
</dbReference>
<dbReference type="PANTHER" id="PTHR19353:SF19">
    <property type="entry name" value="DELTA(5) FATTY ACID DESATURASE C-RELATED"/>
    <property type="match status" value="1"/>
</dbReference>
<dbReference type="OrthoDB" id="104711at2"/>
<feature type="transmembrane region" description="Helical" evidence="1">
    <location>
        <begin position="182"/>
        <end position="203"/>
    </location>
</feature>
<dbReference type="EMBL" id="VUOB01000029">
    <property type="protein sequence ID" value="KAA2261329.1"/>
    <property type="molecule type" value="Genomic_DNA"/>
</dbReference>
<feature type="transmembrane region" description="Helical" evidence="1">
    <location>
        <begin position="59"/>
        <end position="78"/>
    </location>
</feature>
<reference evidence="3 4" key="2">
    <citation type="submission" date="2019-09" db="EMBL/GenBank/DDBJ databases">
        <authorList>
            <person name="Jin C."/>
        </authorList>
    </citation>
    <scope>NUCLEOTIDE SEQUENCE [LARGE SCALE GENOMIC DNA]</scope>
    <source>
        <strain evidence="3 4">AN110305</strain>
    </source>
</reference>